<proteinExistence type="predicted"/>
<organism evidence="2 3">
    <name type="scientific">Ferranicluibacter rubi</name>
    <dbReference type="NCBI Taxonomy" id="2715133"/>
    <lineage>
        <taxon>Bacteria</taxon>
        <taxon>Pseudomonadati</taxon>
        <taxon>Pseudomonadota</taxon>
        <taxon>Alphaproteobacteria</taxon>
        <taxon>Hyphomicrobiales</taxon>
        <taxon>Rhizobiaceae</taxon>
        <taxon>Ferranicluibacter</taxon>
    </lineage>
</organism>
<comment type="caution">
    <text evidence="2">The sequence shown here is derived from an EMBL/GenBank/DDBJ whole genome shotgun (WGS) entry which is preliminary data.</text>
</comment>
<feature type="region of interest" description="Disordered" evidence="1">
    <location>
        <begin position="206"/>
        <end position="227"/>
    </location>
</feature>
<evidence type="ECO:0000313" key="2">
    <source>
        <dbReference type="EMBL" id="NHT78381.1"/>
    </source>
</evidence>
<keyword evidence="2" id="KW-0378">Hydrolase</keyword>
<gene>
    <name evidence="2" type="ORF">G8E10_21995</name>
</gene>
<dbReference type="GO" id="GO:0016787">
    <property type="term" value="F:hydrolase activity"/>
    <property type="evidence" value="ECO:0007669"/>
    <property type="project" value="UniProtKB-KW"/>
</dbReference>
<reference evidence="2" key="1">
    <citation type="submission" date="2020-03" db="EMBL/GenBank/DDBJ databases">
        <title>Ferranicluibacter endophyticum gen. nov., sp. nov., a new genus isolated from Rubus ulmifolius Schott. stem.</title>
        <authorList>
            <person name="Roca-Couso R."/>
            <person name="Flores-Felix J.D."/>
            <person name="Igual J.M."/>
            <person name="Rivas R."/>
        </authorList>
    </citation>
    <scope>NUCLEOTIDE SEQUENCE</scope>
    <source>
        <strain evidence="2">CRRU44</strain>
    </source>
</reference>
<dbReference type="Gene3D" id="3.40.50.1820">
    <property type="entry name" value="alpha/beta hydrolase"/>
    <property type="match status" value="1"/>
</dbReference>
<dbReference type="SUPFAM" id="SSF53474">
    <property type="entry name" value="alpha/beta-Hydrolases"/>
    <property type="match status" value="1"/>
</dbReference>
<accession>A0AA44CE84</accession>
<sequence>MTRVESAGPISTQTQVPTGGAVQTLIVPGLFGSGEGHWQRVWHEDRPQTRMLQQADWEHPDLETWLAALDAAIEAGGETYIIAHSLGCLLTAHLSRCRSARNVKGAFLVAPCDLRRTEALHPGRLAFDAVPAMPLPFPSLIIGSLNDPYITPGELDRLRDDLEAPLHTIGAAGHINIASGYGRWAQGYALFDAFRADVEGRSASARSAQGAAADEQPAFTERSAAYR</sequence>
<keyword evidence="3" id="KW-1185">Reference proteome</keyword>
<dbReference type="RefSeq" id="WP_167130684.1">
    <property type="nucleotide sequence ID" value="NZ_JAANCM010000014.1"/>
</dbReference>
<protein>
    <submittedName>
        <fullName evidence="2">Alpha/beta hydrolase</fullName>
    </submittedName>
</protein>
<dbReference type="InterPro" id="IPR029058">
    <property type="entry name" value="AB_hydrolase_fold"/>
</dbReference>
<dbReference type="InterPro" id="IPR010662">
    <property type="entry name" value="RBBP9/YdeN"/>
</dbReference>
<dbReference type="EMBL" id="JAANCM010000014">
    <property type="protein sequence ID" value="NHT78381.1"/>
    <property type="molecule type" value="Genomic_DNA"/>
</dbReference>
<dbReference type="AlphaFoldDB" id="A0AA44CE84"/>
<evidence type="ECO:0000256" key="1">
    <source>
        <dbReference type="SAM" id="MobiDB-lite"/>
    </source>
</evidence>
<name>A0AA44CE84_9HYPH</name>
<dbReference type="Proteomes" id="UP001155840">
    <property type="component" value="Unassembled WGS sequence"/>
</dbReference>
<evidence type="ECO:0000313" key="3">
    <source>
        <dbReference type="Proteomes" id="UP001155840"/>
    </source>
</evidence>
<dbReference type="Pfam" id="PF06821">
    <property type="entry name" value="Ser_hydrolase"/>
    <property type="match status" value="1"/>
</dbReference>